<evidence type="ECO:0000256" key="4">
    <source>
        <dbReference type="ARBA" id="ARBA00022801"/>
    </source>
</evidence>
<keyword evidence="7" id="KW-0694">RNA-binding</keyword>
<reference evidence="13 14" key="1">
    <citation type="journal article" date="2019" name="Genome Biol. Evol.">
        <title>The Rhododendron genome and chromosomal organization provide insight into shared whole-genome duplications across the heath family (Ericaceae).</title>
        <authorList>
            <person name="Soza V.L."/>
            <person name="Lindsley D."/>
            <person name="Waalkes A."/>
            <person name="Ramage E."/>
            <person name="Patwardhan R.P."/>
            <person name="Burton J.N."/>
            <person name="Adey A."/>
            <person name="Kumar A."/>
            <person name="Qiu R."/>
            <person name="Shendure J."/>
            <person name="Hall B."/>
        </authorList>
    </citation>
    <scope>NUCLEOTIDE SEQUENCE [LARGE SCALE GENOMIC DNA]</scope>
    <source>
        <strain evidence="13">RSF 1966-606</strain>
    </source>
</reference>
<evidence type="ECO:0000259" key="12">
    <source>
        <dbReference type="PROSITE" id="PS51194"/>
    </source>
</evidence>
<proteinExistence type="inferred from homology"/>
<dbReference type="GO" id="GO:0016787">
    <property type="term" value="F:hydrolase activity"/>
    <property type="evidence" value="ECO:0007669"/>
    <property type="project" value="UniProtKB-KW"/>
</dbReference>
<feature type="compositionally biased region" description="Low complexity" evidence="10">
    <location>
        <begin position="727"/>
        <end position="739"/>
    </location>
</feature>
<dbReference type="Proteomes" id="UP000428333">
    <property type="component" value="Linkage Group LG13"/>
</dbReference>
<evidence type="ECO:0000313" key="14">
    <source>
        <dbReference type="Proteomes" id="UP000428333"/>
    </source>
</evidence>
<dbReference type="PANTHER" id="PTHR47959">
    <property type="entry name" value="ATP-DEPENDENT RNA HELICASE RHLE-RELATED"/>
    <property type="match status" value="1"/>
</dbReference>
<evidence type="ECO:0000256" key="5">
    <source>
        <dbReference type="ARBA" id="ARBA00022806"/>
    </source>
</evidence>
<protein>
    <recommendedName>
        <fullName evidence="2">RNA helicase</fullName>
        <ecNumber evidence="2">3.6.4.13</ecNumber>
    </recommendedName>
</protein>
<gene>
    <name evidence="13" type="ORF">C3L33_21350</name>
</gene>
<evidence type="ECO:0000256" key="1">
    <source>
        <dbReference type="ARBA" id="ARBA00006517"/>
    </source>
</evidence>
<keyword evidence="4" id="KW-0378">Hydrolase</keyword>
<dbReference type="OrthoDB" id="4255at2759"/>
<evidence type="ECO:0000256" key="9">
    <source>
        <dbReference type="ARBA" id="ARBA00047984"/>
    </source>
</evidence>
<dbReference type="Pfam" id="PF00270">
    <property type="entry name" value="DEAD"/>
    <property type="match status" value="1"/>
</dbReference>
<dbReference type="EMBL" id="QEFC01003730">
    <property type="protein sequence ID" value="KAE9446759.1"/>
    <property type="molecule type" value="Genomic_DNA"/>
</dbReference>
<comment type="similarity">
    <text evidence="1">Belongs to the DEAD box helicase family. DDX21/DDX50 subfamily.</text>
</comment>
<dbReference type="CDD" id="cd18787">
    <property type="entry name" value="SF2_C_DEAD"/>
    <property type="match status" value="1"/>
</dbReference>
<dbReference type="AlphaFoldDB" id="A0A6A4KVB1"/>
<dbReference type="InterPro" id="IPR001650">
    <property type="entry name" value="Helicase_C-like"/>
</dbReference>
<keyword evidence="5" id="KW-0347">Helicase</keyword>
<sequence>MARSSSIIPVSTTLSLPFSSSAFAKASAAHFRPKPPSGAVSFVASAVASTNNSVLSDEAFKRLGLFDEDSLNVRDDDDGFGSIIGRTASSGAAGSDDGDELAVSNLGLPQRLRAVLAPALEGRDLIARAKTGTGKTLAFGIPILKRLSEDERSFQRHGRLPRMLVLAPTRELANQVEKELKESAPYLKTVCVYGGVSYNTQQNALSRGVDVVVGTPGRLMDLIKSKSLQLGEVEYLVLDEADQMLAVGFEEDVEVILEKLPAQRQSMLFSATMPFWVKKLARKYLDNPLTIDLVGDSEEKLVEGIKLYALPATATSKRTILADLVTVYAKGGKTIVFTQTKRDADEVSLALTSSITSEALHGDISQHQRERTLNGFRKGKFTVLVATDVAARGLDIPNVDLVIHYELPNDPETFVHRSGRTGRAGKQGSVILMFTSSQRRTIKTLERDVGCKFEFISPPSVEDVLEASAEQVVATLNGVHPESVEFFTPTAQKLIDEKGTGALAAAIAQLSGFSQPPSSRSLITHEKVKPEQRGFDFQLSGPMKSLVLDVFFHSWNDLHGSFLSLPAHGVYNLLRVLISPSVTAMGDHKGWVTLQLTRDPVFSRGFFSARSVTGLLSDVYSSAAGEVGKIHLIADEKVQGAVFDLPEEIAKELLNKELPPGNTISRITKLPALQDDGPPTDYYGRFSNRDRGFRGGSRGQRGFSNSRGLDRDSNDEGRFGNRRGGRSNRSNSSWSSSPRESSRDSADDWLIGGGRYGRSRDSSRDSASDWLTGGGRSGRSSSYANRDRTFSSNEDETALAVHVSTVGSLAIGHRIVLPRKVFSYSFLCCHREFSCYCLDTYERLLLPVLLLLLDVGLQYVCCKRRHSRGPQG</sequence>
<evidence type="ECO:0000256" key="6">
    <source>
        <dbReference type="ARBA" id="ARBA00022840"/>
    </source>
</evidence>
<dbReference type="GO" id="GO:0005524">
    <property type="term" value="F:ATP binding"/>
    <property type="evidence" value="ECO:0007669"/>
    <property type="project" value="UniProtKB-KW"/>
</dbReference>
<dbReference type="FunFam" id="3.40.50.300:FF:000911">
    <property type="entry name" value="Nucleolar RNA helicase II"/>
    <property type="match status" value="1"/>
</dbReference>
<evidence type="ECO:0000256" key="10">
    <source>
        <dbReference type="SAM" id="MobiDB-lite"/>
    </source>
</evidence>
<evidence type="ECO:0000256" key="7">
    <source>
        <dbReference type="ARBA" id="ARBA00022884"/>
    </source>
</evidence>
<evidence type="ECO:0000256" key="3">
    <source>
        <dbReference type="ARBA" id="ARBA00022741"/>
    </source>
</evidence>
<feature type="compositionally biased region" description="Basic and acidic residues" evidence="10">
    <location>
        <begin position="758"/>
        <end position="767"/>
    </location>
</feature>
<dbReference type="PANTHER" id="PTHR47959:SF1">
    <property type="entry name" value="ATP-DEPENDENT RNA HELICASE DBPA"/>
    <property type="match status" value="1"/>
</dbReference>
<feature type="domain" description="Helicase ATP-binding" evidence="11">
    <location>
        <begin position="116"/>
        <end position="291"/>
    </location>
</feature>
<dbReference type="SMART" id="SM00487">
    <property type="entry name" value="DEXDc"/>
    <property type="match status" value="1"/>
</dbReference>
<evidence type="ECO:0000256" key="2">
    <source>
        <dbReference type="ARBA" id="ARBA00012552"/>
    </source>
</evidence>
<evidence type="ECO:0000259" key="11">
    <source>
        <dbReference type="PROSITE" id="PS51192"/>
    </source>
</evidence>
<dbReference type="EC" id="3.6.4.13" evidence="2"/>
<evidence type="ECO:0000313" key="13">
    <source>
        <dbReference type="EMBL" id="KAE9446759.1"/>
    </source>
</evidence>
<dbReference type="Pfam" id="PF08152">
    <property type="entry name" value="GUCT"/>
    <property type="match status" value="1"/>
</dbReference>
<dbReference type="CDD" id="cd00268">
    <property type="entry name" value="DEADc"/>
    <property type="match status" value="1"/>
</dbReference>
<feature type="region of interest" description="Disordered" evidence="10">
    <location>
        <begin position="666"/>
        <end position="788"/>
    </location>
</feature>
<dbReference type="InterPro" id="IPR011545">
    <property type="entry name" value="DEAD/DEAH_box_helicase_dom"/>
</dbReference>
<dbReference type="GO" id="GO:0003723">
    <property type="term" value="F:RNA binding"/>
    <property type="evidence" value="ECO:0007669"/>
    <property type="project" value="UniProtKB-KW"/>
</dbReference>
<dbReference type="SUPFAM" id="SSF52540">
    <property type="entry name" value="P-loop containing nucleoside triphosphate hydrolases"/>
    <property type="match status" value="1"/>
</dbReference>
<evidence type="ECO:0000256" key="8">
    <source>
        <dbReference type="ARBA" id="ARBA00022946"/>
    </source>
</evidence>
<accession>A0A6A4KVB1</accession>
<dbReference type="GO" id="GO:0005829">
    <property type="term" value="C:cytosol"/>
    <property type="evidence" value="ECO:0007669"/>
    <property type="project" value="TreeGrafter"/>
</dbReference>
<comment type="caution">
    <text evidence="13">The sequence shown here is derived from an EMBL/GenBank/DDBJ whole genome shotgun (WGS) entry which is preliminary data.</text>
</comment>
<dbReference type="InterPro" id="IPR050079">
    <property type="entry name" value="DEAD_box_RNA_helicase"/>
</dbReference>
<feature type="compositionally biased region" description="Basic and acidic residues" evidence="10">
    <location>
        <begin position="708"/>
        <end position="719"/>
    </location>
</feature>
<dbReference type="PROSITE" id="PS51192">
    <property type="entry name" value="HELICASE_ATP_BIND_1"/>
    <property type="match status" value="1"/>
</dbReference>
<dbReference type="Gene3D" id="3.40.50.300">
    <property type="entry name" value="P-loop containing nucleotide triphosphate hydrolases"/>
    <property type="match status" value="2"/>
</dbReference>
<dbReference type="InterPro" id="IPR044742">
    <property type="entry name" value="DEAD/DEAH_RhlB"/>
</dbReference>
<dbReference type="SMART" id="SM00490">
    <property type="entry name" value="HELICc"/>
    <property type="match status" value="1"/>
</dbReference>
<dbReference type="Pfam" id="PF00271">
    <property type="entry name" value="Helicase_C"/>
    <property type="match status" value="1"/>
</dbReference>
<organism evidence="13 14">
    <name type="scientific">Rhododendron williamsianum</name>
    <dbReference type="NCBI Taxonomy" id="262921"/>
    <lineage>
        <taxon>Eukaryota</taxon>
        <taxon>Viridiplantae</taxon>
        <taxon>Streptophyta</taxon>
        <taxon>Embryophyta</taxon>
        <taxon>Tracheophyta</taxon>
        <taxon>Spermatophyta</taxon>
        <taxon>Magnoliopsida</taxon>
        <taxon>eudicotyledons</taxon>
        <taxon>Gunneridae</taxon>
        <taxon>Pentapetalae</taxon>
        <taxon>asterids</taxon>
        <taxon>Ericales</taxon>
        <taxon>Ericaceae</taxon>
        <taxon>Ericoideae</taxon>
        <taxon>Rhodoreae</taxon>
        <taxon>Rhododendron</taxon>
    </lineage>
</organism>
<dbReference type="InterPro" id="IPR059027">
    <property type="entry name" value="DD_DDX21-DDX50"/>
</dbReference>
<dbReference type="GO" id="GO:0003724">
    <property type="term" value="F:RNA helicase activity"/>
    <property type="evidence" value="ECO:0007669"/>
    <property type="project" value="UniProtKB-EC"/>
</dbReference>
<dbReference type="InterPro" id="IPR012562">
    <property type="entry name" value="GUCT"/>
</dbReference>
<dbReference type="CDD" id="cd12938">
    <property type="entry name" value="GUCT_Hera"/>
    <property type="match status" value="1"/>
</dbReference>
<dbReference type="InterPro" id="IPR014001">
    <property type="entry name" value="Helicase_ATP-bd"/>
</dbReference>
<feature type="non-terminal residue" evidence="13">
    <location>
        <position position="1"/>
    </location>
</feature>
<keyword evidence="8" id="KW-0809">Transit peptide</keyword>
<comment type="catalytic activity">
    <reaction evidence="9">
        <text>ATP + H2O = ADP + phosphate + H(+)</text>
        <dbReference type="Rhea" id="RHEA:13065"/>
        <dbReference type="ChEBI" id="CHEBI:15377"/>
        <dbReference type="ChEBI" id="CHEBI:15378"/>
        <dbReference type="ChEBI" id="CHEBI:30616"/>
        <dbReference type="ChEBI" id="CHEBI:43474"/>
        <dbReference type="ChEBI" id="CHEBI:456216"/>
        <dbReference type="EC" id="3.6.4.13"/>
    </reaction>
</comment>
<dbReference type="PROSITE" id="PS51194">
    <property type="entry name" value="HELICASE_CTER"/>
    <property type="match status" value="1"/>
</dbReference>
<name>A0A6A4KVB1_9ERIC</name>
<keyword evidence="3" id="KW-0547">Nucleotide-binding</keyword>
<dbReference type="Pfam" id="PF26142">
    <property type="entry name" value="DD_DDX21-DDX50"/>
    <property type="match status" value="1"/>
</dbReference>
<keyword evidence="14" id="KW-1185">Reference proteome</keyword>
<keyword evidence="6" id="KW-0067">ATP-binding</keyword>
<feature type="domain" description="Helicase C-terminal" evidence="12">
    <location>
        <begin position="320"/>
        <end position="465"/>
    </location>
</feature>
<dbReference type="InterPro" id="IPR027417">
    <property type="entry name" value="P-loop_NTPase"/>
</dbReference>